<feature type="region of interest" description="Disordered" evidence="18">
    <location>
        <begin position="637"/>
        <end position="683"/>
    </location>
</feature>
<comment type="catalytic activity">
    <reaction evidence="17">
        <text>Ca(2+)(out) + K(+)(out) + 4 Na(+)(in) = Ca(2+)(in) + K(+)(in) + 4 Na(+)(out)</text>
        <dbReference type="Rhea" id="RHEA:69967"/>
        <dbReference type="ChEBI" id="CHEBI:29101"/>
        <dbReference type="ChEBI" id="CHEBI:29103"/>
        <dbReference type="ChEBI" id="CHEBI:29108"/>
    </reaction>
</comment>
<feature type="transmembrane region" description="Helical" evidence="19">
    <location>
        <begin position="719"/>
        <end position="738"/>
    </location>
</feature>
<evidence type="ECO:0000256" key="15">
    <source>
        <dbReference type="ARBA" id="ARBA00023136"/>
    </source>
</evidence>
<evidence type="ECO:0000256" key="12">
    <source>
        <dbReference type="ARBA" id="ARBA00022989"/>
    </source>
</evidence>
<keyword evidence="3" id="KW-0813">Transport</keyword>
<dbReference type="GO" id="GO:0008273">
    <property type="term" value="F:calcium, potassium:sodium antiporter activity"/>
    <property type="evidence" value="ECO:0007669"/>
    <property type="project" value="TreeGrafter"/>
</dbReference>
<keyword evidence="7 19" id="KW-0812">Transmembrane</keyword>
<protein>
    <submittedName>
        <fullName evidence="21">Sodium/potassium/calcium exchanger 2</fullName>
    </submittedName>
</protein>
<evidence type="ECO:0000256" key="4">
    <source>
        <dbReference type="ARBA" id="ARBA00022449"/>
    </source>
</evidence>
<feature type="region of interest" description="Disordered" evidence="18">
    <location>
        <begin position="174"/>
        <end position="201"/>
    </location>
</feature>
<name>A0A6F9DT22_9ASCI</name>
<evidence type="ECO:0000256" key="10">
    <source>
        <dbReference type="ARBA" id="ARBA00022847"/>
    </source>
</evidence>
<evidence type="ECO:0000259" key="20">
    <source>
        <dbReference type="Pfam" id="PF01699"/>
    </source>
</evidence>
<keyword evidence="4" id="KW-0050">Antiport</keyword>
<feature type="region of interest" description="Disordered" evidence="18">
    <location>
        <begin position="466"/>
        <end position="485"/>
    </location>
</feature>
<dbReference type="PANTHER" id="PTHR10846:SF8">
    <property type="entry name" value="INNER MEMBRANE PROTEIN YRBG"/>
    <property type="match status" value="1"/>
</dbReference>
<keyword evidence="13" id="KW-0915">Sodium</keyword>
<evidence type="ECO:0000256" key="6">
    <source>
        <dbReference type="ARBA" id="ARBA00022568"/>
    </source>
</evidence>
<gene>
    <name evidence="21" type="primary">Slc24a2</name>
</gene>
<evidence type="ECO:0000256" key="1">
    <source>
        <dbReference type="ARBA" id="ARBA00004141"/>
    </source>
</evidence>
<dbReference type="PANTHER" id="PTHR10846">
    <property type="entry name" value="SODIUM/POTASSIUM/CALCIUM EXCHANGER"/>
    <property type="match status" value="1"/>
</dbReference>
<dbReference type="FunFam" id="1.20.1420.30:FF:000018">
    <property type="entry name" value="Sodium/potassium/calcium exchanger 2"/>
    <property type="match status" value="1"/>
</dbReference>
<proteinExistence type="evidence at transcript level"/>
<feature type="transmembrane region" description="Helical" evidence="19">
    <location>
        <begin position="750"/>
        <end position="773"/>
    </location>
</feature>
<dbReference type="InterPro" id="IPR004837">
    <property type="entry name" value="NaCa_Exmemb"/>
</dbReference>
<evidence type="ECO:0000256" key="13">
    <source>
        <dbReference type="ARBA" id="ARBA00023053"/>
    </source>
</evidence>
<keyword evidence="15 19" id="KW-0472">Membrane</keyword>
<feature type="domain" description="Sodium/calcium exchanger membrane region" evidence="20">
    <location>
        <begin position="751"/>
        <end position="915"/>
    </location>
</feature>
<keyword evidence="9" id="KW-0106">Calcium</keyword>
<feature type="compositionally biased region" description="Polar residues" evidence="18">
    <location>
        <begin position="174"/>
        <end position="187"/>
    </location>
</feature>
<feature type="compositionally biased region" description="Basic residues" evidence="18">
    <location>
        <begin position="580"/>
        <end position="605"/>
    </location>
</feature>
<evidence type="ECO:0000256" key="19">
    <source>
        <dbReference type="SAM" id="Phobius"/>
    </source>
</evidence>
<keyword evidence="16" id="KW-0739">Sodium transport</keyword>
<dbReference type="EMBL" id="LR790301">
    <property type="protein sequence ID" value="CAB3266163.1"/>
    <property type="molecule type" value="mRNA"/>
</dbReference>
<feature type="transmembrane region" description="Helical" evidence="19">
    <location>
        <begin position="281"/>
        <end position="304"/>
    </location>
</feature>
<keyword evidence="14" id="KW-0406">Ion transport</keyword>
<sequence>MHNYTEEMKSLPMRQKRRRIRKKFVALITRCACVVALMTIFSLLLGNAVRALRANEDHKRETLPEEIGLKGQNLDSKKISAGGFRAEKLSYRLRRSATILPDFFAPGGVTRNGVDEDSLRQWQGLQQFDGAFPLEEITADVMVTETSDHVTTKTNHTYATEYDRVTAYCTESIANGTTPTNQSTESGSHGEAATEEEHDVCSSERNSGLPALWAILYILVVLFLFIALAIICDDFFVPSLEVISERLNLSEDVAGATFMAAGSSAPELFTSVAGVGTGSDVGVGTIVGSAVFNLLVIIALTSALAGRVLQIDWRPLIRDSVFYGGSVMVFILFSWDGIFMWWESFLLLMLYVLYIVTMKFNQKLMDFLASIPCCGATTDGRVSPTFDSAQEELGGPTNQTNIPNDNTLKDNRSQQLDTTLPKTPGATVTIVSEQNGCGNGYRCCCCCCCRRMCGCRFTGEQTLTETTPTTKVSDSNKAGKGDCYDAPDPDLNEPILCEECKDAQYLEEDLTESGNLKTMEAAETKNSPNEDSGFSSSGRLAENDGPPPYECVRFSKDKKGSQTFPEDFKCFSDIRSQNKNSRRRTSSVHIFRRGSRKSWSSKRKSTSMILGLNESNNIGDMSEVPKEDKFTHEDDANIQQPNLAPPADEATSPSDPTAADSSGKVGTDNDAGAGGGNINGGGGGEEEDTLMVFPCLPPIKHPPPEKPDSSHCIPSAKYLGAWFVYALSFPWICAYTWTIPDCSKPESKKWYIMSFLISIIWIALISYVMVEVVDVIGCLMGIDSYTMGLVVIAVGTSVPDAISSVLVAKEGFGDMAVSNAIGSNVFDINLGLGLPFLLRSLITSEPVTLLSPIQNCLLENLTLSVRIVPHVKFGLILLLILFICLALFLIVRFRLNKTIGIIFVTIYVGFMIYAFVQEKSCHAFYC</sequence>
<feature type="transmembrane region" description="Helical" evidence="19">
    <location>
        <begin position="339"/>
        <end position="357"/>
    </location>
</feature>
<feature type="region of interest" description="Disordered" evidence="18">
    <location>
        <begin position="511"/>
        <end position="561"/>
    </location>
</feature>
<keyword evidence="11" id="KW-0630">Potassium</keyword>
<feature type="region of interest" description="Disordered" evidence="18">
    <location>
        <begin position="385"/>
        <end position="409"/>
    </location>
</feature>
<feature type="transmembrane region" description="Helical" evidence="19">
    <location>
        <begin position="873"/>
        <end position="891"/>
    </location>
</feature>
<evidence type="ECO:0000256" key="3">
    <source>
        <dbReference type="ARBA" id="ARBA00022448"/>
    </source>
</evidence>
<accession>A0A6F9DT22</accession>
<dbReference type="NCBIfam" id="TIGR00367">
    <property type="entry name" value="calcium/sodium antiporter"/>
    <property type="match status" value="1"/>
</dbReference>
<dbReference type="AlphaFoldDB" id="A0A6F9DT22"/>
<feature type="transmembrane region" description="Helical" evidence="19">
    <location>
        <begin position="211"/>
        <end position="232"/>
    </location>
</feature>
<keyword evidence="12 19" id="KW-1133">Transmembrane helix</keyword>
<evidence type="ECO:0000256" key="11">
    <source>
        <dbReference type="ARBA" id="ARBA00022958"/>
    </source>
</evidence>
<feature type="transmembrane region" description="Helical" evidence="19">
    <location>
        <begin position="785"/>
        <end position="808"/>
    </location>
</feature>
<reference evidence="21" key="1">
    <citation type="submission" date="2020-04" db="EMBL/GenBank/DDBJ databases">
        <authorList>
            <person name="Neveu A P."/>
        </authorList>
    </citation>
    <scope>NUCLEOTIDE SEQUENCE</scope>
    <source>
        <tissue evidence="21">Whole embryo</tissue>
    </source>
</reference>
<dbReference type="GO" id="GO:0015293">
    <property type="term" value="F:symporter activity"/>
    <property type="evidence" value="ECO:0007669"/>
    <property type="project" value="UniProtKB-KW"/>
</dbReference>
<dbReference type="GO" id="GO:0005886">
    <property type="term" value="C:plasma membrane"/>
    <property type="evidence" value="ECO:0007669"/>
    <property type="project" value="TreeGrafter"/>
</dbReference>
<evidence type="ECO:0000256" key="8">
    <source>
        <dbReference type="ARBA" id="ARBA00022729"/>
    </source>
</evidence>
<dbReference type="FunFam" id="1.20.1420.30:FF:000009">
    <property type="entry name" value="sodium/potassium/calcium exchanger 5 isoform X2"/>
    <property type="match status" value="1"/>
</dbReference>
<keyword evidence="8" id="KW-0732">Signal</keyword>
<evidence type="ECO:0000256" key="18">
    <source>
        <dbReference type="SAM" id="MobiDB-lite"/>
    </source>
</evidence>
<evidence type="ECO:0000256" key="7">
    <source>
        <dbReference type="ARBA" id="ARBA00022692"/>
    </source>
</evidence>
<dbReference type="GO" id="GO:0006874">
    <property type="term" value="P:intracellular calcium ion homeostasis"/>
    <property type="evidence" value="ECO:0007669"/>
    <property type="project" value="TreeGrafter"/>
</dbReference>
<feature type="compositionally biased region" description="Polar residues" evidence="18">
    <location>
        <begin position="524"/>
        <end position="538"/>
    </location>
</feature>
<evidence type="ECO:0000256" key="16">
    <source>
        <dbReference type="ARBA" id="ARBA00023201"/>
    </source>
</evidence>
<evidence type="ECO:0000256" key="17">
    <source>
        <dbReference type="ARBA" id="ARBA00033627"/>
    </source>
</evidence>
<feature type="transmembrane region" description="Helical" evidence="19">
    <location>
        <begin position="316"/>
        <end position="333"/>
    </location>
</feature>
<feature type="domain" description="Sodium/calcium exchanger membrane region" evidence="20">
    <location>
        <begin position="219"/>
        <end position="358"/>
    </location>
</feature>
<evidence type="ECO:0000256" key="9">
    <source>
        <dbReference type="ARBA" id="ARBA00022837"/>
    </source>
</evidence>
<feature type="compositionally biased region" description="Gly residues" evidence="18">
    <location>
        <begin position="672"/>
        <end position="683"/>
    </location>
</feature>
<comment type="subcellular location">
    <subcellularLocation>
        <location evidence="1">Membrane</location>
        <topology evidence="1">Multi-pass membrane protein</topology>
    </subcellularLocation>
</comment>
<dbReference type="Gene3D" id="1.20.1420.30">
    <property type="entry name" value="NCX, central ion-binding region"/>
    <property type="match status" value="2"/>
</dbReference>
<organism evidence="21">
    <name type="scientific">Phallusia mammillata</name>
    <dbReference type="NCBI Taxonomy" id="59560"/>
    <lineage>
        <taxon>Eukaryota</taxon>
        <taxon>Metazoa</taxon>
        <taxon>Chordata</taxon>
        <taxon>Tunicata</taxon>
        <taxon>Ascidiacea</taxon>
        <taxon>Phlebobranchia</taxon>
        <taxon>Ascidiidae</taxon>
        <taxon>Phallusia</taxon>
    </lineage>
</organism>
<evidence type="ECO:0000256" key="14">
    <source>
        <dbReference type="ARBA" id="ARBA00023065"/>
    </source>
</evidence>
<feature type="compositionally biased region" description="Polar residues" evidence="18">
    <location>
        <begin position="396"/>
        <end position="406"/>
    </location>
</feature>
<comment type="similarity">
    <text evidence="2">Belongs to the Ca(2+):cation antiporter (CaCA) (TC 2.A.19) family. SLC24A subfamily.</text>
</comment>
<feature type="region of interest" description="Disordered" evidence="18">
    <location>
        <begin position="575"/>
        <end position="623"/>
    </location>
</feature>
<keyword evidence="10" id="KW-0769">Symport</keyword>
<evidence type="ECO:0000256" key="5">
    <source>
        <dbReference type="ARBA" id="ARBA00022538"/>
    </source>
</evidence>
<evidence type="ECO:0000256" key="2">
    <source>
        <dbReference type="ARBA" id="ARBA00005364"/>
    </source>
</evidence>
<keyword evidence="5" id="KW-0633">Potassium transport</keyword>
<dbReference type="Pfam" id="PF01699">
    <property type="entry name" value="Na_Ca_ex"/>
    <property type="match status" value="2"/>
</dbReference>
<dbReference type="InterPro" id="IPR004481">
    <property type="entry name" value="K/Na/Ca-exchanger"/>
</dbReference>
<evidence type="ECO:0000313" key="21">
    <source>
        <dbReference type="EMBL" id="CAB3266163.1"/>
    </source>
</evidence>
<feature type="transmembrane region" description="Helical" evidence="19">
    <location>
        <begin position="898"/>
        <end position="916"/>
    </location>
</feature>
<keyword evidence="6" id="KW-0109">Calcium transport</keyword>
<dbReference type="InterPro" id="IPR044880">
    <property type="entry name" value="NCX_ion-bd_dom_sf"/>
</dbReference>
<dbReference type="GO" id="GO:0005262">
    <property type="term" value="F:calcium channel activity"/>
    <property type="evidence" value="ECO:0007669"/>
    <property type="project" value="TreeGrafter"/>
</dbReference>